<keyword evidence="2" id="KW-1185">Reference proteome</keyword>
<dbReference type="Proteomes" id="UP000290649">
    <property type="component" value="Unassembled WGS sequence"/>
</dbReference>
<evidence type="ECO:0000313" key="2">
    <source>
        <dbReference type="Proteomes" id="UP000290649"/>
    </source>
</evidence>
<dbReference type="PROSITE" id="PS51257">
    <property type="entry name" value="PROKAR_LIPOPROTEIN"/>
    <property type="match status" value="1"/>
</dbReference>
<dbReference type="AlphaFoldDB" id="A0A4Q0VYK9"/>
<gene>
    <name evidence="1" type="ORF">DS745_02460</name>
</gene>
<dbReference type="EMBL" id="QOUX01000001">
    <property type="protein sequence ID" value="RXJ04266.1"/>
    <property type="molecule type" value="Genomic_DNA"/>
</dbReference>
<proteinExistence type="predicted"/>
<name>A0A4Q0VYK9_9BACI</name>
<dbReference type="OrthoDB" id="2454533at2"/>
<evidence type="ECO:0000313" key="1">
    <source>
        <dbReference type="EMBL" id="RXJ04266.1"/>
    </source>
</evidence>
<organism evidence="1 2">
    <name type="scientific">Anaerobacillus alkaliphilus</name>
    <dbReference type="NCBI Taxonomy" id="1548597"/>
    <lineage>
        <taxon>Bacteria</taxon>
        <taxon>Bacillati</taxon>
        <taxon>Bacillota</taxon>
        <taxon>Bacilli</taxon>
        <taxon>Bacillales</taxon>
        <taxon>Bacillaceae</taxon>
        <taxon>Anaerobacillus</taxon>
    </lineage>
</organism>
<dbReference type="RefSeq" id="WP_129076615.1">
    <property type="nucleotide sequence ID" value="NZ_QOUX01000001.1"/>
</dbReference>
<reference evidence="1 2" key="1">
    <citation type="journal article" date="2019" name="Int. J. Syst. Evol. Microbiol.">
        <title>Anaerobacillus alkaliphilus sp. nov., a novel alkaliphilic and moderately halophilic bacterium.</title>
        <authorList>
            <person name="Borsodi A.K."/>
            <person name="Aszalos J.M."/>
            <person name="Bihari P."/>
            <person name="Nagy I."/>
            <person name="Schumann P."/>
            <person name="Sproer C."/>
            <person name="Kovacs A.L."/>
            <person name="Boka K."/>
            <person name="Dobosy P."/>
            <person name="Ovari M."/>
            <person name="Szili-Kovacs T."/>
            <person name="Toth E."/>
        </authorList>
    </citation>
    <scope>NUCLEOTIDE SEQUENCE [LARGE SCALE GENOMIC DNA]</scope>
    <source>
        <strain evidence="1 2">B16-10</strain>
    </source>
</reference>
<accession>A0A4Q0VYK9</accession>
<comment type="caution">
    <text evidence="1">The sequence shown here is derived from an EMBL/GenBank/DDBJ whole genome shotgun (WGS) entry which is preliminary data.</text>
</comment>
<protein>
    <recommendedName>
        <fullName evidence="3">Transcription elongation factor GreAB</fullName>
    </recommendedName>
</protein>
<sequence length="178" mass="20697">MEGIIIKRLIIVSIVLSLLLSGCYFNVEETDTKPSVYSGRTLDIGIIGELPNQSFDRVTFHKIKPASLELEEFDAYFITRDYFSEVSQEKWAPVFSSIGVPVFFIDSDIQDFVYRKENYSYADLERFPSFEHTTGFLVKEDNILKTGYGTRTEADTFETETPAWIYDLIFKHIEEYYN</sequence>
<evidence type="ECO:0008006" key="3">
    <source>
        <dbReference type="Google" id="ProtNLM"/>
    </source>
</evidence>